<gene>
    <name evidence="2" type="ORF">QBC35DRAFT_95739</name>
</gene>
<organism evidence="2 3">
    <name type="scientific">Podospora australis</name>
    <dbReference type="NCBI Taxonomy" id="1536484"/>
    <lineage>
        <taxon>Eukaryota</taxon>
        <taxon>Fungi</taxon>
        <taxon>Dikarya</taxon>
        <taxon>Ascomycota</taxon>
        <taxon>Pezizomycotina</taxon>
        <taxon>Sordariomycetes</taxon>
        <taxon>Sordariomycetidae</taxon>
        <taxon>Sordariales</taxon>
        <taxon>Podosporaceae</taxon>
        <taxon>Podospora</taxon>
    </lineage>
</organism>
<reference evidence="2" key="1">
    <citation type="journal article" date="2023" name="Mol. Phylogenet. Evol.">
        <title>Genome-scale phylogeny and comparative genomics of the fungal order Sordariales.</title>
        <authorList>
            <person name="Hensen N."/>
            <person name="Bonometti L."/>
            <person name="Westerberg I."/>
            <person name="Brannstrom I.O."/>
            <person name="Guillou S."/>
            <person name="Cros-Aarteil S."/>
            <person name="Calhoun S."/>
            <person name="Haridas S."/>
            <person name="Kuo A."/>
            <person name="Mondo S."/>
            <person name="Pangilinan J."/>
            <person name="Riley R."/>
            <person name="LaButti K."/>
            <person name="Andreopoulos B."/>
            <person name="Lipzen A."/>
            <person name="Chen C."/>
            <person name="Yan M."/>
            <person name="Daum C."/>
            <person name="Ng V."/>
            <person name="Clum A."/>
            <person name="Steindorff A."/>
            <person name="Ohm R.A."/>
            <person name="Martin F."/>
            <person name="Silar P."/>
            <person name="Natvig D.O."/>
            <person name="Lalanne C."/>
            <person name="Gautier V."/>
            <person name="Ament-Velasquez S.L."/>
            <person name="Kruys A."/>
            <person name="Hutchinson M.I."/>
            <person name="Powell A.J."/>
            <person name="Barry K."/>
            <person name="Miller A.N."/>
            <person name="Grigoriev I.V."/>
            <person name="Debuchy R."/>
            <person name="Gladieux P."/>
            <person name="Hiltunen Thoren M."/>
            <person name="Johannesson H."/>
        </authorList>
    </citation>
    <scope>NUCLEOTIDE SEQUENCE</scope>
    <source>
        <strain evidence="2">PSN309</strain>
    </source>
</reference>
<comment type="caution">
    <text evidence="2">The sequence shown here is derived from an EMBL/GenBank/DDBJ whole genome shotgun (WGS) entry which is preliminary data.</text>
</comment>
<proteinExistence type="predicted"/>
<reference evidence="2" key="2">
    <citation type="submission" date="2023-05" db="EMBL/GenBank/DDBJ databases">
        <authorList>
            <consortium name="Lawrence Berkeley National Laboratory"/>
            <person name="Steindorff A."/>
            <person name="Hensen N."/>
            <person name="Bonometti L."/>
            <person name="Westerberg I."/>
            <person name="Brannstrom I.O."/>
            <person name="Guillou S."/>
            <person name="Cros-Aarteil S."/>
            <person name="Calhoun S."/>
            <person name="Haridas S."/>
            <person name="Kuo A."/>
            <person name="Mondo S."/>
            <person name="Pangilinan J."/>
            <person name="Riley R."/>
            <person name="Labutti K."/>
            <person name="Andreopoulos B."/>
            <person name="Lipzen A."/>
            <person name="Chen C."/>
            <person name="Yanf M."/>
            <person name="Daum C."/>
            <person name="Ng V."/>
            <person name="Clum A."/>
            <person name="Ohm R."/>
            <person name="Martin F."/>
            <person name="Silar P."/>
            <person name="Natvig D."/>
            <person name="Lalanne C."/>
            <person name="Gautier V."/>
            <person name="Ament-Velasquez S.L."/>
            <person name="Kruys A."/>
            <person name="Hutchinson M.I."/>
            <person name="Powell A.J."/>
            <person name="Barry K."/>
            <person name="Miller A.N."/>
            <person name="Grigoriev I.V."/>
            <person name="Debuchy R."/>
            <person name="Gladieux P."/>
            <person name="Thoren M.H."/>
            <person name="Johannesson H."/>
        </authorList>
    </citation>
    <scope>NUCLEOTIDE SEQUENCE</scope>
    <source>
        <strain evidence="2">PSN309</strain>
    </source>
</reference>
<keyword evidence="3" id="KW-1185">Reference proteome</keyword>
<feature type="compositionally biased region" description="Basic and acidic residues" evidence="1">
    <location>
        <begin position="88"/>
        <end position="102"/>
    </location>
</feature>
<feature type="region of interest" description="Disordered" evidence="1">
    <location>
        <begin position="140"/>
        <end position="207"/>
    </location>
</feature>
<dbReference type="GO" id="GO:0006396">
    <property type="term" value="P:RNA processing"/>
    <property type="evidence" value="ECO:0007669"/>
    <property type="project" value="InterPro"/>
</dbReference>
<dbReference type="Proteomes" id="UP001302126">
    <property type="component" value="Unassembled WGS sequence"/>
</dbReference>
<accession>A0AAN6X154</accession>
<name>A0AAN6X154_9PEZI</name>
<sequence>MASVDPSPTLKFLTDAAHLLATAAPETSAYLMSQRNGLMFEHELTLPETHRQHICTCCGHILLLGLDNSSLYIKAVKPPKRNFRIIGKQKDDQKTRKQERQTKSSGPTKNITCCACGSLTKIQLPAPALIPQRKVTKTLPAVSGMASSTSSAKPSGSSHPSQQQSTQPNAASKKRSKSKKAGLQALLEQNKNSRPGLGLSLADFMSK</sequence>
<evidence type="ECO:0000313" key="3">
    <source>
        <dbReference type="Proteomes" id="UP001302126"/>
    </source>
</evidence>
<protein>
    <submittedName>
        <fullName evidence="2">Uncharacterized protein</fullName>
    </submittedName>
</protein>
<feature type="region of interest" description="Disordered" evidence="1">
    <location>
        <begin position="86"/>
        <end position="107"/>
    </location>
</feature>
<dbReference type="Pfam" id="PF04032">
    <property type="entry name" value="Rpr2"/>
    <property type="match status" value="1"/>
</dbReference>
<dbReference type="EMBL" id="MU864368">
    <property type="protein sequence ID" value="KAK4190202.1"/>
    <property type="molecule type" value="Genomic_DNA"/>
</dbReference>
<dbReference type="AlphaFoldDB" id="A0AAN6X154"/>
<evidence type="ECO:0000256" key="1">
    <source>
        <dbReference type="SAM" id="MobiDB-lite"/>
    </source>
</evidence>
<evidence type="ECO:0000313" key="2">
    <source>
        <dbReference type="EMBL" id="KAK4190202.1"/>
    </source>
</evidence>
<dbReference type="InterPro" id="IPR007175">
    <property type="entry name" value="Rpr2/Snm1/Rpp21"/>
</dbReference>
<feature type="compositionally biased region" description="Low complexity" evidence="1">
    <location>
        <begin position="140"/>
        <end position="171"/>
    </location>
</feature>